<organism evidence="1 2">
    <name type="scientific">Sebaldella termitidis (strain ATCC 33386 / NCTC 11300)</name>
    <dbReference type="NCBI Taxonomy" id="526218"/>
    <lineage>
        <taxon>Bacteria</taxon>
        <taxon>Fusobacteriati</taxon>
        <taxon>Fusobacteriota</taxon>
        <taxon>Fusobacteriia</taxon>
        <taxon>Fusobacteriales</taxon>
        <taxon>Leptotrichiaceae</taxon>
        <taxon>Sebaldella</taxon>
    </lineage>
</organism>
<dbReference type="STRING" id="526218.Sterm_0869"/>
<keyword evidence="2" id="KW-1185">Reference proteome</keyword>
<dbReference type="HOGENOM" id="CLU_1282476_0_0_0"/>
<dbReference type="EMBL" id="CP001739">
    <property type="protein sequence ID" value="ACZ07741.1"/>
    <property type="molecule type" value="Genomic_DNA"/>
</dbReference>
<sequence>MAGILTDLIQNFDMEKANKLWQQFYDGFAKFTGAYIYPNGMLGDTPVFISSFEWQTSTNVTSNITFEGTEIADNVSVNPYGAKIKIVAFTDFYIDVIELHQKTARNSNGQKGLMAFYYNKFKQLYGPVVITNMNFTNTSKDTFIQLIDIDLKFVEVRKFVTNEDGVITTETLGANNFFQDQQLLAEGMPQNWFDELSRTDKFKEIENAVKNSINI</sequence>
<dbReference type="Proteomes" id="UP000000845">
    <property type="component" value="Chromosome"/>
</dbReference>
<dbReference type="KEGG" id="str:Sterm_0869"/>
<proteinExistence type="predicted"/>
<dbReference type="AlphaFoldDB" id="D1AR53"/>
<evidence type="ECO:0000313" key="2">
    <source>
        <dbReference type="Proteomes" id="UP000000845"/>
    </source>
</evidence>
<evidence type="ECO:0008006" key="3">
    <source>
        <dbReference type="Google" id="ProtNLM"/>
    </source>
</evidence>
<dbReference type="eggNOG" id="ENOG5034CAN">
    <property type="taxonomic scope" value="Bacteria"/>
</dbReference>
<evidence type="ECO:0000313" key="1">
    <source>
        <dbReference type="EMBL" id="ACZ07741.1"/>
    </source>
</evidence>
<protein>
    <recommendedName>
        <fullName evidence="3">Phage protein</fullName>
    </recommendedName>
</protein>
<dbReference type="RefSeq" id="WP_012860337.1">
    <property type="nucleotide sequence ID" value="NC_013517.1"/>
</dbReference>
<gene>
    <name evidence="1" type="ordered locus">Sterm_0869</name>
</gene>
<accession>D1AR53</accession>
<name>D1AR53_SEBTE</name>
<reference evidence="1 2" key="2">
    <citation type="journal article" date="2010" name="Stand. Genomic Sci.">
        <title>Complete genome sequence of Sebaldella termitidis type strain (NCTC 11300).</title>
        <authorList>
            <person name="Harmon-Smith M."/>
            <person name="Celia L."/>
            <person name="Chertkov O."/>
            <person name="Lapidus A."/>
            <person name="Copeland A."/>
            <person name="Glavina Del Rio T."/>
            <person name="Nolan M."/>
            <person name="Lucas S."/>
            <person name="Tice H."/>
            <person name="Cheng J.F."/>
            <person name="Han C."/>
            <person name="Detter J.C."/>
            <person name="Bruce D."/>
            <person name="Goodwin L."/>
            <person name="Pitluck S."/>
            <person name="Pati A."/>
            <person name="Liolios K."/>
            <person name="Ivanova N."/>
            <person name="Mavromatis K."/>
            <person name="Mikhailova N."/>
            <person name="Chen A."/>
            <person name="Palaniappan K."/>
            <person name="Land M."/>
            <person name="Hauser L."/>
            <person name="Chang Y.J."/>
            <person name="Jeffries C.D."/>
            <person name="Brettin T."/>
            <person name="Goker M."/>
            <person name="Beck B."/>
            <person name="Bristow J."/>
            <person name="Eisen J.A."/>
            <person name="Markowitz V."/>
            <person name="Hugenholtz P."/>
            <person name="Kyrpides N.C."/>
            <person name="Klenk H.P."/>
            <person name="Chen F."/>
        </authorList>
    </citation>
    <scope>NUCLEOTIDE SEQUENCE [LARGE SCALE GENOMIC DNA]</scope>
    <source>
        <strain evidence="2">ATCC 33386 / NCTC 11300</strain>
    </source>
</reference>
<reference evidence="2" key="1">
    <citation type="submission" date="2009-09" db="EMBL/GenBank/DDBJ databases">
        <title>The complete chromosome of Sebaldella termitidis ATCC 33386.</title>
        <authorList>
            <consortium name="US DOE Joint Genome Institute (JGI-PGF)"/>
            <person name="Lucas S."/>
            <person name="Copeland A."/>
            <person name="Lapidus A."/>
            <person name="Glavina del Rio T."/>
            <person name="Dalin E."/>
            <person name="Tice H."/>
            <person name="Bruce D."/>
            <person name="Goodwin L."/>
            <person name="Pitluck S."/>
            <person name="Kyrpides N."/>
            <person name="Mavromatis K."/>
            <person name="Ivanova N."/>
            <person name="Mikhailova N."/>
            <person name="Sims D."/>
            <person name="Meincke L."/>
            <person name="Brettin T."/>
            <person name="Detter J.C."/>
            <person name="Han C."/>
            <person name="Larimer F."/>
            <person name="Land M."/>
            <person name="Hauser L."/>
            <person name="Markowitz V."/>
            <person name="Cheng J.F."/>
            <person name="Hugenholtz P."/>
            <person name="Woyke T."/>
            <person name="Wu D."/>
            <person name="Eisen J.A."/>
        </authorList>
    </citation>
    <scope>NUCLEOTIDE SEQUENCE [LARGE SCALE GENOMIC DNA]</scope>
    <source>
        <strain evidence="2">ATCC 33386 / NCTC 11300</strain>
    </source>
</reference>